<accession>A0ABS7AI49</accession>
<dbReference type="InterPro" id="IPR025193">
    <property type="entry name" value="DUF4114"/>
</dbReference>
<dbReference type="Proteomes" id="UP001196565">
    <property type="component" value="Unassembled WGS sequence"/>
</dbReference>
<proteinExistence type="predicted"/>
<dbReference type="PANTHER" id="PTHR14218">
    <property type="entry name" value="PROTEASE S8 TRIPEPTIDYL PEPTIDASE I CLN2"/>
    <property type="match status" value="1"/>
</dbReference>
<evidence type="ECO:0000259" key="2">
    <source>
        <dbReference type="PROSITE" id="PS51695"/>
    </source>
</evidence>
<dbReference type="InterPro" id="IPR050819">
    <property type="entry name" value="Tripeptidyl-peptidase_I"/>
</dbReference>
<comment type="cofactor">
    <cofactor evidence="1">
        <name>Ca(2+)</name>
        <dbReference type="ChEBI" id="CHEBI:29108"/>
    </cofactor>
    <text evidence="1">Binds 1 Ca(2+) ion per subunit.</text>
</comment>
<dbReference type="Gene3D" id="3.40.50.200">
    <property type="entry name" value="Peptidase S8/S53 domain"/>
    <property type="match status" value="1"/>
</dbReference>
<protein>
    <recommendedName>
        <fullName evidence="2">Peptidase S53 domain-containing protein</fullName>
    </recommendedName>
</protein>
<dbReference type="SUPFAM" id="SSF52743">
    <property type="entry name" value="Subtilisin-like"/>
    <property type="match status" value="1"/>
</dbReference>
<dbReference type="InterPro" id="IPR030400">
    <property type="entry name" value="Sedolisin_dom"/>
</dbReference>
<dbReference type="PROSITE" id="PS51695">
    <property type="entry name" value="SEDOLISIN"/>
    <property type="match status" value="1"/>
</dbReference>
<feature type="binding site" evidence="1">
    <location>
        <position position="2126"/>
    </location>
    <ligand>
        <name>Ca(2+)</name>
        <dbReference type="ChEBI" id="CHEBI:29108"/>
    </ligand>
</feature>
<keyword evidence="1" id="KW-0106">Calcium</keyword>
<evidence type="ECO:0000256" key="1">
    <source>
        <dbReference type="PROSITE-ProRule" id="PRU01032"/>
    </source>
</evidence>
<dbReference type="InterPro" id="IPR012334">
    <property type="entry name" value="Pectin_lyas_fold"/>
</dbReference>
<organism evidence="3 4">
    <name type="scientific">Roseomonas alba</name>
    <dbReference type="NCBI Taxonomy" id="2846776"/>
    <lineage>
        <taxon>Bacteria</taxon>
        <taxon>Pseudomonadati</taxon>
        <taxon>Pseudomonadota</taxon>
        <taxon>Alphaproteobacteria</taxon>
        <taxon>Acetobacterales</taxon>
        <taxon>Roseomonadaceae</taxon>
        <taxon>Roseomonas</taxon>
    </lineage>
</organism>
<gene>
    <name evidence="3" type="ORF">KPL78_26275</name>
</gene>
<dbReference type="Gene3D" id="2.160.20.10">
    <property type="entry name" value="Single-stranded right-handed beta-helix, Pectin lyase-like"/>
    <property type="match status" value="2"/>
</dbReference>
<feature type="binding site" evidence="1">
    <location>
        <position position="2128"/>
    </location>
    <ligand>
        <name>Ca(2+)</name>
        <dbReference type="ChEBI" id="CHEBI:29108"/>
    </ligand>
</feature>
<dbReference type="InterPro" id="IPR006626">
    <property type="entry name" value="PbH1"/>
</dbReference>
<evidence type="ECO:0000313" key="4">
    <source>
        <dbReference type="Proteomes" id="UP001196565"/>
    </source>
</evidence>
<feature type="binding site" evidence="1">
    <location>
        <position position="2085"/>
    </location>
    <ligand>
        <name>Ca(2+)</name>
        <dbReference type="ChEBI" id="CHEBI:29108"/>
    </ligand>
</feature>
<reference evidence="3 4" key="1">
    <citation type="submission" date="2021-07" db="EMBL/GenBank/DDBJ databases">
        <authorList>
            <person name="So Y."/>
        </authorList>
    </citation>
    <scope>NUCLEOTIDE SEQUENCE [LARGE SCALE GENOMIC DNA]</scope>
    <source>
        <strain evidence="3 4">HJA6</strain>
    </source>
</reference>
<dbReference type="InterPro" id="IPR036852">
    <property type="entry name" value="Peptidase_S8/S53_dom_sf"/>
</dbReference>
<dbReference type="SMART" id="SM00710">
    <property type="entry name" value="PbH1"/>
    <property type="match status" value="11"/>
</dbReference>
<keyword evidence="4" id="KW-1185">Reference proteome</keyword>
<dbReference type="PANTHER" id="PTHR14218:SF15">
    <property type="entry name" value="TRIPEPTIDYL-PEPTIDASE 1"/>
    <property type="match status" value="1"/>
</dbReference>
<evidence type="ECO:0000313" key="3">
    <source>
        <dbReference type="EMBL" id="MBW6401387.1"/>
    </source>
</evidence>
<dbReference type="Pfam" id="PF13448">
    <property type="entry name" value="DUF4114"/>
    <property type="match status" value="1"/>
</dbReference>
<feature type="domain" description="Peptidase S53" evidence="2">
    <location>
        <begin position="1695"/>
        <end position="2148"/>
    </location>
</feature>
<name>A0ABS7AI49_9PROT</name>
<feature type="binding site" evidence="1">
    <location>
        <position position="2086"/>
    </location>
    <ligand>
        <name>Ca(2+)</name>
        <dbReference type="ChEBI" id="CHEBI:29108"/>
    </ligand>
</feature>
<sequence length="2447" mass="249382">MTTFTVTNLNDSGEGSLRAAIEASNAAPPGVPNTIEFSASGTILLASDLPPVTNAVSIIAGNTATGNAPTVGIDFNQHAGLVFGPGSAGSQLIGLSLGNADGDGVTLTAGNILLNNNYIGLALDGTALGNSGDGVSIAATSSANLIGYNPDAAALAAAGSPADGVVSNVISANGGNGISVHGSADNVVVSNRIGTSVDGNTSMGNGGNGIWLTEGSNGNTIGGTVVGNDAAGAPNDPTGDKGTVTPAFVAPPLGNLVSGNGQNGVLIDEQSQNNVLNGNYIGTTADGNTALGNQGDGVAIINADFNSLHGCTVVDNPFIYYNVVSGNAGNGIHVTNSDHVTIRANFVGIGANNAVMVGNAGDGILIDGSSRNTQVGGVIPLGNVVSGNSLNGIEVTDTASGFSTLNTFAGIYAFVGVAPNGNNGILITSTGGNQTVQTNVISGNLNNGLEISGDAWGVTVVPNIIGLDTRGDTAFANGNNGILIAGTAHDNVVGGTGILSNASVIRQNTISGNNNYGIVISEQAHNNVISQSAIGTDIQELAALPNGAGGVLLQSTGIGNVVGTAHVGWSPLPSPAELVNVISGNIGNGVTLDAGVELNAVIQNWIGLNISGQFTLPNGGNAVVDGGNHNLIYGNLTVAPTPLPLESPTSQLEALYIGWFGRAADPLGFDDQMGQLLTLITDGMSLAAAMLIISEGFATSPENAKFAALAALTVPVVTPSPLLIELTNDFINQTFTNLFDRAADSAELAAWRSVFFSGAVPYAELVYDIALSALNDDVTAMSAKIQAAAYFTSAMTGLAEAPSLDAMQAAVSDVFDATTEYASQAATDAQVGSSHVQIDYQTILSPLDIITGVRADLEGAVILTGSRGTSGSTGTQAFLFQGPLNDTAAGTVYLLNPDFGSGQTVTTATLYGPNTSIFDPSIGLGNVRAVGSYQYSESPTGIFNHGMIYEGRVDGTNGTWTQVDVPADGVNVTDGVVIGTAVRDTILHSTAGDLVVGNYDLVGPGGTLLGANGFIYNLVTQQYTLMNINGSFDNLTSLYGIWQNGVGSTSYTIAGGTKDGAGLNAGFLAHYDLSTGILSDLSYYTADNAPGVITHFENITAVPGGYNLVATTDDGPAFVFVAVNSDGTFGEAVWTAADLPGSNLMTGNIVYQNVFGGIYNTDSGDEVGSYLGVVDQSHVSADGGLIMPVGSFDFAYSLNVAGSVGVSITGSAVAGNVLGGSIGNDTLIGTQSLLQPDTIYTGGGTDVIVLAAAHAARTRIELFAGNSLTNIAAVAPGFAIDAVAGSIVDAENVPQLGWWGQATGQFGGPVSDASTNAGLGSGTSQNMSVVLNFATGTANDPGDVIDIALDAFSDYVRDASGASPMPGYAVFSNLLDAGGVITVTNANVLLIDSPIGFANAAELAAELWVNPISFAGPQSGEFNHFIIAYADLEGDVRIADMDIQLGNTAAFNTTAQGATLSISDMVELRGVSLSSLKTTNINFLGDDHAEIANSSYLDFTGYRITDETTVAAAYHLDSRNVQLATRAGINVAIILDRVEDPSALLGGSWGERQRALADLNDSGTLWSTYGADQAQYNAVVNVLQNTYNLRVLDGTDSAIHGDYVSSAASRTIWVEIDTAAQFANLFDTPLYVNNDASNPFVFWNGNLALPEEWNVQGLWFDTENAPPASNMAPGGAVSLTQGPQSIGNATASVPNMAPNDIAALYHFPLDGQSVQTGSIALIAPGTGNAVPNDGGGTFDQRLAQYLASIGQTGNGAVFVQGLNGQNYVAGDPGERSTDVGTFAAINPNSDIGLYNGSGFNGNASASTFTALQSAIWDQVNNPGVIANASHDLQGMSPNSPFYRAYSQLYVDAALRNQTVLSALGDGGSGNGTGNGLANVSFDLTSPYALLVGGTSKSTLAAAAGDPTLFSSFVEPALAGDLSTIWQLMANGLTRLPSNATAAQAFVETAWDSYVVNGGAITSAEASPGGYLRGTAGAGGVDPTQPTPSYQAAYGLSPVTADPMAQSGHGVPDVSGNAGGNLNYLVPGNDMLGVTGQHGTGPAAAFWGALTTQFNLIFEDQGLPRLGYMNDLLYIASVIAPAAFADVTLGNNISSFVEGRGYSTADTAGTGQVEVTPTGHGYYAGPGYDLVSGLGTPNGMLLARALTAIGHSEMYFSESPDMLDAAGDGWTSGANQSLLFQAMSAESATIDVSLGSQLQTVSSGPSGAYAWNSRLAQQSLQADFDPALVRMFDQYAQGAVMQSQVSSGEDVSVSINASMGNAIQGSLSSAFGFADFLTDSGAVRVARAVAVAETAGGLDDQIATVRVRQNGTDNLSLSLYRVDDLGGMIDGLSPGSAGYADAAQTRAYQFADKATSLDGPGYGEYTQASLVGIDAGDLIAMRLTTADETYWAFAQANETVDGQQVGHIWNYGLNTWGWEDQKGGGDRDFNDLVVQLDFNSAAGHGWLV</sequence>
<dbReference type="RefSeq" id="WP_219766014.1">
    <property type="nucleotide sequence ID" value="NZ_JAHYBZ010000011.1"/>
</dbReference>
<dbReference type="EMBL" id="JAHYBZ010000011">
    <property type="protein sequence ID" value="MBW6401387.1"/>
    <property type="molecule type" value="Genomic_DNA"/>
</dbReference>
<comment type="caution">
    <text evidence="3">The sequence shown here is derived from an EMBL/GenBank/DDBJ whole genome shotgun (WGS) entry which is preliminary data.</text>
</comment>
<comment type="caution">
    <text evidence="1">Lacks conserved residue(s) required for the propagation of feature annotation.</text>
</comment>
<keyword evidence="1" id="KW-0479">Metal-binding</keyword>